<name>X0VR43_9ZZZZ</name>
<evidence type="ECO:0000313" key="1">
    <source>
        <dbReference type="EMBL" id="GAG03001.1"/>
    </source>
</evidence>
<organism evidence="1">
    <name type="scientific">marine sediment metagenome</name>
    <dbReference type="NCBI Taxonomy" id="412755"/>
    <lineage>
        <taxon>unclassified sequences</taxon>
        <taxon>metagenomes</taxon>
        <taxon>ecological metagenomes</taxon>
    </lineage>
</organism>
<dbReference type="AlphaFoldDB" id="X0VR43"/>
<proteinExistence type="predicted"/>
<protein>
    <submittedName>
        <fullName evidence="1">Uncharacterized protein</fullName>
    </submittedName>
</protein>
<sequence>MLKSLDFAATEEAARKLSDRALGFARKDARETAELWDRAGLDNDPDRNAGFYRDQATVYAREQDRRGLDMRQLPEPCTLAESTEFWRRRDAKREGRTYHK</sequence>
<comment type="caution">
    <text evidence="1">The sequence shown here is derived from an EMBL/GenBank/DDBJ whole genome shotgun (WGS) entry which is preliminary data.</text>
</comment>
<accession>X0VR43</accession>
<gene>
    <name evidence="1" type="ORF">S01H1_34356</name>
</gene>
<dbReference type="EMBL" id="BARS01021384">
    <property type="protein sequence ID" value="GAG03001.1"/>
    <property type="molecule type" value="Genomic_DNA"/>
</dbReference>
<reference evidence="1" key="1">
    <citation type="journal article" date="2014" name="Front. Microbiol.">
        <title>High frequency of phylogenetically diverse reductive dehalogenase-homologous genes in deep subseafloor sedimentary metagenomes.</title>
        <authorList>
            <person name="Kawai M."/>
            <person name="Futagami T."/>
            <person name="Toyoda A."/>
            <person name="Takaki Y."/>
            <person name="Nishi S."/>
            <person name="Hori S."/>
            <person name="Arai W."/>
            <person name="Tsubouchi T."/>
            <person name="Morono Y."/>
            <person name="Uchiyama I."/>
            <person name="Ito T."/>
            <person name="Fujiyama A."/>
            <person name="Inagaki F."/>
            <person name="Takami H."/>
        </authorList>
    </citation>
    <scope>NUCLEOTIDE SEQUENCE</scope>
    <source>
        <strain evidence="1">Expedition CK06-06</strain>
    </source>
</reference>